<name>A0A173S7B3_ANAHA</name>
<dbReference type="Gene3D" id="3.40.50.10620">
    <property type="entry name" value="PH0156-like domains"/>
    <property type="match status" value="1"/>
</dbReference>
<organism evidence="1 2">
    <name type="scientific">Anaerostipes hadrus</name>
    <dbReference type="NCBI Taxonomy" id="649756"/>
    <lineage>
        <taxon>Bacteria</taxon>
        <taxon>Bacillati</taxon>
        <taxon>Bacillota</taxon>
        <taxon>Clostridia</taxon>
        <taxon>Lachnospirales</taxon>
        <taxon>Lachnospiraceae</taxon>
        <taxon>Anaerostipes</taxon>
    </lineage>
</organism>
<dbReference type="InterPro" id="IPR024508">
    <property type="entry name" value="DUF3226"/>
</dbReference>
<gene>
    <name evidence="1" type="ORF">ERS852425_01062</name>
</gene>
<protein>
    <submittedName>
        <fullName evidence="1">Uncharacterized protein</fullName>
    </submittedName>
</protein>
<evidence type="ECO:0000313" key="1">
    <source>
        <dbReference type="EMBL" id="CUM85707.1"/>
    </source>
</evidence>
<dbReference type="SUPFAM" id="SSF160945">
    <property type="entry name" value="PH0156-like"/>
    <property type="match status" value="1"/>
</dbReference>
<proteinExistence type="predicted"/>
<reference evidence="1 2" key="1">
    <citation type="submission" date="2015-09" db="EMBL/GenBank/DDBJ databases">
        <authorList>
            <consortium name="Pathogen Informatics"/>
        </authorList>
    </citation>
    <scope>NUCLEOTIDE SEQUENCE [LARGE SCALE GENOMIC DNA]</scope>
    <source>
        <strain evidence="1 2">2789STDY5608868</strain>
    </source>
</reference>
<dbReference type="AlphaFoldDB" id="A0A173S7B3"/>
<evidence type="ECO:0000313" key="2">
    <source>
        <dbReference type="Proteomes" id="UP000095598"/>
    </source>
</evidence>
<sequence>MKSVIICEGSTDYVLLQYFMQRVNDWSDYRNPQQMTGFKRVRELKKAEDSLIIGESGGSSRILQCMDNILEINNISAMGEEYHKIVIITDRDDLDTEEKFLQGIQDILNARNIEYSNISEANEWIDIKQENGFGQEINIRILPLVIPFDTTGALETFLLEAIAEQDEYDKEIINKGGVFVDSIDPEQRYLKKRRYATKAKFDVYFSVRTPIDQFIERRNILKDVRWENYILIQHDFSKLSEL</sequence>
<dbReference type="Proteomes" id="UP000095598">
    <property type="component" value="Unassembled WGS sequence"/>
</dbReference>
<dbReference type="RefSeq" id="WP_081022129.1">
    <property type="nucleotide sequence ID" value="NZ_BAABXM010000001.1"/>
</dbReference>
<accession>A0A173S7B3</accession>
<dbReference type="Pfam" id="PF11536">
    <property type="entry name" value="DUF3226"/>
    <property type="match status" value="1"/>
</dbReference>
<dbReference type="EMBL" id="CYXT01000005">
    <property type="protein sequence ID" value="CUM85707.1"/>
    <property type="molecule type" value="Genomic_DNA"/>
</dbReference>